<protein>
    <submittedName>
        <fullName evidence="2">Uncharacterized protein</fullName>
    </submittedName>
</protein>
<feature type="compositionally biased region" description="Polar residues" evidence="1">
    <location>
        <begin position="46"/>
        <end position="55"/>
    </location>
</feature>
<sequence length="131" mass="14509">MTDNSNTPFIIKPSPHIINKDEILKKYNNFSSSSPVLQARRRHSANYKTPKTTEFTRPHSAPPPPPLPPPPLPKPSQRNPSSSSQYIGGGQKVTFIRAGKKYTRKVSLNNNGTRVVKINGAMVHVSKLNLV</sequence>
<accession>A0A6C0KUK2</accession>
<evidence type="ECO:0000313" key="2">
    <source>
        <dbReference type="EMBL" id="QHU20933.1"/>
    </source>
</evidence>
<dbReference type="EMBL" id="MN740976">
    <property type="protein sequence ID" value="QHU20933.1"/>
    <property type="molecule type" value="Genomic_DNA"/>
</dbReference>
<proteinExistence type="predicted"/>
<feature type="compositionally biased region" description="Pro residues" evidence="1">
    <location>
        <begin position="60"/>
        <end position="74"/>
    </location>
</feature>
<organism evidence="2">
    <name type="scientific">viral metagenome</name>
    <dbReference type="NCBI Taxonomy" id="1070528"/>
    <lineage>
        <taxon>unclassified sequences</taxon>
        <taxon>metagenomes</taxon>
        <taxon>organismal metagenomes</taxon>
    </lineage>
</organism>
<name>A0A6C0KUK2_9ZZZZ</name>
<evidence type="ECO:0000256" key="1">
    <source>
        <dbReference type="SAM" id="MobiDB-lite"/>
    </source>
</evidence>
<dbReference type="AlphaFoldDB" id="A0A6C0KUK2"/>
<feature type="region of interest" description="Disordered" evidence="1">
    <location>
        <begin position="32"/>
        <end position="90"/>
    </location>
</feature>
<feature type="compositionally biased region" description="Polar residues" evidence="1">
    <location>
        <begin position="76"/>
        <end position="86"/>
    </location>
</feature>
<reference evidence="2" key="1">
    <citation type="journal article" date="2020" name="Nature">
        <title>Giant virus diversity and host interactions through global metagenomics.</title>
        <authorList>
            <person name="Schulz F."/>
            <person name="Roux S."/>
            <person name="Paez-Espino D."/>
            <person name="Jungbluth S."/>
            <person name="Walsh D.A."/>
            <person name="Denef V.J."/>
            <person name="McMahon K.D."/>
            <person name="Konstantinidis K.T."/>
            <person name="Eloe-Fadrosh E.A."/>
            <person name="Kyrpides N.C."/>
            <person name="Woyke T."/>
        </authorList>
    </citation>
    <scope>NUCLEOTIDE SEQUENCE</scope>
    <source>
        <strain evidence="2">GVMAG-S-3300013094-100</strain>
    </source>
</reference>